<sequence length="35" mass="3801">MANVDRPHGFPPVDAWDGSNFPTRTMIKALADTTA</sequence>
<dbReference type="AlphaFoldDB" id="A0A0F9D3R1"/>
<evidence type="ECO:0000313" key="2">
    <source>
        <dbReference type="EMBL" id="KKL56383.1"/>
    </source>
</evidence>
<proteinExistence type="predicted"/>
<feature type="non-terminal residue" evidence="2">
    <location>
        <position position="35"/>
    </location>
</feature>
<dbReference type="EMBL" id="LAZR01030514">
    <property type="protein sequence ID" value="KKL56383.1"/>
    <property type="molecule type" value="Genomic_DNA"/>
</dbReference>
<protein>
    <submittedName>
        <fullName evidence="2">Uncharacterized protein</fullName>
    </submittedName>
</protein>
<gene>
    <name evidence="2" type="ORF">LCGC14_2245980</name>
</gene>
<comment type="caution">
    <text evidence="2">The sequence shown here is derived from an EMBL/GenBank/DDBJ whole genome shotgun (WGS) entry which is preliminary data.</text>
</comment>
<reference evidence="2" key="1">
    <citation type="journal article" date="2015" name="Nature">
        <title>Complex archaea that bridge the gap between prokaryotes and eukaryotes.</title>
        <authorList>
            <person name="Spang A."/>
            <person name="Saw J.H."/>
            <person name="Jorgensen S.L."/>
            <person name="Zaremba-Niedzwiedzka K."/>
            <person name="Martijn J."/>
            <person name="Lind A.E."/>
            <person name="van Eijk R."/>
            <person name="Schleper C."/>
            <person name="Guy L."/>
            <person name="Ettema T.J."/>
        </authorList>
    </citation>
    <scope>NUCLEOTIDE SEQUENCE</scope>
</reference>
<accession>A0A0F9D3R1</accession>
<name>A0A0F9D3R1_9ZZZZ</name>
<organism evidence="2">
    <name type="scientific">marine sediment metagenome</name>
    <dbReference type="NCBI Taxonomy" id="412755"/>
    <lineage>
        <taxon>unclassified sequences</taxon>
        <taxon>metagenomes</taxon>
        <taxon>ecological metagenomes</taxon>
    </lineage>
</organism>
<evidence type="ECO:0000256" key="1">
    <source>
        <dbReference type="SAM" id="MobiDB-lite"/>
    </source>
</evidence>
<feature type="region of interest" description="Disordered" evidence="1">
    <location>
        <begin position="1"/>
        <end position="21"/>
    </location>
</feature>